<protein>
    <submittedName>
        <fullName evidence="1">Uncharacterized protein</fullName>
    </submittedName>
</protein>
<keyword evidence="2" id="KW-1185">Reference proteome</keyword>
<evidence type="ECO:0000313" key="1">
    <source>
        <dbReference type="EMBL" id="KAJ3536379.1"/>
    </source>
</evidence>
<evidence type="ECO:0000313" key="2">
    <source>
        <dbReference type="Proteomes" id="UP001148662"/>
    </source>
</evidence>
<name>A0ACC1SBT5_9APHY</name>
<comment type="caution">
    <text evidence="1">The sequence shown here is derived from an EMBL/GenBank/DDBJ whole genome shotgun (WGS) entry which is preliminary data.</text>
</comment>
<dbReference type="EMBL" id="JANHOG010001481">
    <property type="protein sequence ID" value="KAJ3536379.1"/>
    <property type="molecule type" value="Genomic_DNA"/>
</dbReference>
<sequence length="229" mass="24757">MCSVPPSILANQTIAAQYCTQTTESCFAICANPDISGIGVRASFYAQSVISAMLVILSPRDSVPAAWAGTLLTSALIIAAIIQKANQSLSLHHAVLIMNFATLSCISSLATAPKLPLWRLRTDEYIAQKLVPRTDFQSMNLNLLSQQVGNILSKQFSSQAKLNVKNAQMRERLIFVLSLSAQVLLQWTWGIILFVSPEYSQQSCSEQTKLFAAGASTSSRDTQTPDGAG</sequence>
<reference evidence="1" key="1">
    <citation type="submission" date="2022-07" db="EMBL/GenBank/DDBJ databases">
        <title>Genome Sequence of Phlebia brevispora.</title>
        <authorList>
            <person name="Buettner E."/>
        </authorList>
    </citation>
    <scope>NUCLEOTIDE SEQUENCE</scope>
    <source>
        <strain evidence="1">MPL23</strain>
    </source>
</reference>
<dbReference type="Proteomes" id="UP001148662">
    <property type="component" value="Unassembled WGS sequence"/>
</dbReference>
<organism evidence="1 2">
    <name type="scientific">Phlebia brevispora</name>
    <dbReference type="NCBI Taxonomy" id="194682"/>
    <lineage>
        <taxon>Eukaryota</taxon>
        <taxon>Fungi</taxon>
        <taxon>Dikarya</taxon>
        <taxon>Basidiomycota</taxon>
        <taxon>Agaricomycotina</taxon>
        <taxon>Agaricomycetes</taxon>
        <taxon>Polyporales</taxon>
        <taxon>Meruliaceae</taxon>
        <taxon>Phlebia</taxon>
    </lineage>
</organism>
<gene>
    <name evidence="1" type="ORF">NM688_g6847</name>
</gene>
<proteinExistence type="predicted"/>
<accession>A0ACC1SBT5</accession>